<proteinExistence type="predicted"/>
<dbReference type="eggNOG" id="ENOG502ST2H">
    <property type="taxonomic scope" value="Eukaryota"/>
</dbReference>
<evidence type="ECO:0000256" key="2">
    <source>
        <dbReference type="SAM" id="MobiDB-lite"/>
    </source>
</evidence>
<dbReference type="STRING" id="7370.A0A1I8N143"/>
<keyword evidence="5" id="KW-1185">Reference proteome</keyword>
<dbReference type="Proteomes" id="UP001652621">
    <property type="component" value="Unplaced"/>
</dbReference>
<feature type="region of interest" description="Disordered" evidence="2">
    <location>
        <begin position="1"/>
        <end position="52"/>
    </location>
</feature>
<dbReference type="InterPro" id="IPR057251">
    <property type="entry name" value="FP_C"/>
</dbReference>
<reference evidence="4" key="1">
    <citation type="submission" date="2020-05" db="UniProtKB">
        <authorList>
            <consortium name="EnsemblMetazoa"/>
        </authorList>
    </citation>
    <scope>IDENTIFICATION</scope>
    <source>
        <strain evidence="4">Aabys</strain>
    </source>
</reference>
<feature type="coiled-coil region" evidence="1">
    <location>
        <begin position="73"/>
        <end position="139"/>
    </location>
</feature>
<dbReference type="Pfam" id="PF25298">
    <property type="entry name" value="Baculo_FP_2nd"/>
    <property type="match status" value="1"/>
</dbReference>
<evidence type="ECO:0000313" key="5">
    <source>
        <dbReference type="Proteomes" id="UP001652621"/>
    </source>
</evidence>
<dbReference type="AlphaFoldDB" id="A0A1I8N143"/>
<keyword evidence="1" id="KW-0175">Coiled coil</keyword>
<dbReference type="VEuPathDB" id="VectorBase:MDOA010448"/>
<dbReference type="KEGG" id="mde:101895692"/>
<gene>
    <name evidence="4" type="primary">101895692</name>
    <name evidence="6" type="synonym">LOC101895692</name>
</gene>
<organism evidence="4">
    <name type="scientific">Musca domestica</name>
    <name type="common">House fly</name>
    <dbReference type="NCBI Taxonomy" id="7370"/>
    <lineage>
        <taxon>Eukaryota</taxon>
        <taxon>Metazoa</taxon>
        <taxon>Ecdysozoa</taxon>
        <taxon>Arthropoda</taxon>
        <taxon>Hexapoda</taxon>
        <taxon>Insecta</taxon>
        <taxon>Pterygota</taxon>
        <taxon>Neoptera</taxon>
        <taxon>Endopterygota</taxon>
        <taxon>Diptera</taxon>
        <taxon>Brachycera</taxon>
        <taxon>Muscomorpha</taxon>
        <taxon>Muscoidea</taxon>
        <taxon>Muscidae</taxon>
        <taxon>Musca</taxon>
    </lineage>
</organism>
<dbReference type="RefSeq" id="XP_005174816.1">
    <property type="nucleotide sequence ID" value="XM_005174759.1"/>
</dbReference>
<protein>
    <submittedName>
        <fullName evidence="6">Uncharacterized protein LOC101895692</fullName>
    </submittedName>
</protein>
<feature type="compositionally biased region" description="Polar residues" evidence="2">
    <location>
        <begin position="33"/>
        <end position="49"/>
    </location>
</feature>
<evidence type="ECO:0000259" key="3">
    <source>
        <dbReference type="Pfam" id="PF25298"/>
    </source>
</evidence>
<feature type="domain" description="FP protein C-terminal" evidence="3">
    <location>
        <begin position="234"/>
        <end position="286"/>
    </location>
</feature>
<dbReference type="VEuPathDB" id="VectorBase:MDOMA2_012998"/>
<dbReference type="Gene3D" id="1.20.5.170">
    <property type="match status" value="1"/>
</dbReference>
<evidence type="ECO:0000256" key="1">
    <source>
        <dbReference type="SAM" id="Coils"/>
    </source>
</evidence>
<dbReference type="GeneID" id="101895692"/>
<evidence type="ECO:0000313" key="6">
    <source>
        <dbReference type="RefSeq" id="XP_005174816.1"/>
    </source>
</evidence>
<reference evidence="6" key="2">
    <citation type="submission" date="2025-04" db="UniProtKB">
        <authorList>
            <consortium name="RefSeq"/>
        </authorList>
    </citation>
    <scope>IDENTIFICATION</scope>
    <source>
        <strain evidence="6">Aabys</strain>
    </source>
</reference>
<dbReference type="OrthoDB" id="8058570at2759"/>
<dbReference type="SUPFAM" id="SSF58100">
    <property type="entry name" value="Bacterial hemolysins"/>
    <property type="match status" value="1"/>
</dbReference>
<dbReference type="EnsemblMetazoa" id="MDOA010448-RA">
    <property type="protein sequence ID" value="MDOA010448-PA"/>
    <property type="gene ID" value="MDOA010448"/>
</dbReference>
<sequence length="289" mass="33224">MVIPPENEQHHGKQQLCESNETNGTCSKRFRDSSTPTSSLNYNENTSQNKDVEVPKAGLTSLENCIKQLTLSITTMSAKLEQNSEKLEQHTAEMKQNMEKLTAQIHDLQTRDKEKSKQIEQLNQKIEQLEQKSINKNIEISNISNINVNVDDIIKEIVLKTGVQISNNDIERAYKIPKKKKLIIEFSTLNKKRELMSKIKRHSLQISNGNGESNENGEMRVNESNTIYLNDELTPHNRRLLWLTKTKARECGWKFVWVRNGVIYARRIENSPFILISNSSDIENITCAN</sequence>
<accession>A0A1I8N143</accession>
<name>A0A1I8N143_MUSDO</name>
<feature type="compositionally biased region" description="Polar residues" evidence="2">
    <location>
        <begin position="16"/>
        <end position="26"/>
    </location>
</feature>
<evidence type="ECO:0000313" key="4">
    <source>
        <dbReference type="EnsemblMetazoa" id="MDOA010448-PA"/>
    </source>
</evidence>